<dbReference type="InterPro" id="IPR050697">
    <property type="entry name" value="Adenylyl/Guanylyl_Cyclase_3/4"/>
</dbReference>
<dbReference type="PANTHER" id="PTHR43081:SF1">
    <property type="entry name" value="ADENYLATE CYCLASE, TERMINAL-DIFFERENTIATION SPECIFIC"/>
    <property type="match status" value="1"/>
</dbReference>
<dbReference type="SUPFAM" id="SSF55073">
    <property type="entry name" value="Nucleotide cyclase"/>
    <property type="match status" value="1"/>
</dbReference>
<protein>
    <recommendedName>
        <fullName evidence="7">Adenylate/guanylate cyclase domain-containing protein</fullName>
    </recommendedName>
</protein>
<dbReference type="PROSITE" id="PS50125">
    <property type="entry name" value="GUANYLATE_CYCLASE_2"/>
    <property type="match status" value="1"/>
</dbReference>
<evidence type="ECO:0000313" key="6">
    <source>
        <dbReference type="Proteomes" id="UP001501821"/>
    </source>
</evidence>
<evidence type="ECO:0000256" key="1">
    <source>
        <dbReference type="ARBA" id="ARBA00005381"/>
    </source>
</evidence>
<keyword evidence="6" id="KW-1185">Reference proteome</keyword>
<comment type="caution">
    <text evidence="5">The sequence shown here is derived from an EMBL/GenBank/DDBJ whole genome shotgun (WGS) entry which is preliminary data.</text>
</comment>
<keyword evidence="2" id="KW-0597">Phosphoprotein</keyword>
<feature type="domain" description="FHA" evidence="3">
    <location>
        <begin position="1"/>
        <end position="45"/>
    </location>
</feature>
<feature type="domain" description="Guanylate cyclase" evidence="4">
    <location>
        <begin position="92"/>
        <end position="218"/>
    </location>
</feature>
<dbReference type="CDD" id="cd00060">
    <property type="entry name" value="FHA"/>
    <property type="match status" value="1"/>
</dbReference>
<dbReference type="SUPFAM" id="SSF49879">
    <property type="entry name" value="SMAD/FHA domain"/>
    <property type="match status" value="1"/>
</dbReference>
<evidence type="ECO:0008006" key="7">
    <source>
        <dbReference type="Google" id="ProtNLM"/>
    </source>
</evidence>
<evidence type="ECO:0000256" key="2">
    <source>
        <dbReference type="ARBA" id="ARBA00022553"/>
    </source>
</evidence>
<name>A0ABP7IGJ6_9ACTN</name>
<accession>A0ABP7IGJ6</accession>
<sequence length="268" mass="28118">MPPEDRILIDDGGVSRDHAHVVIEGGRVHLVDHSTNGTRVNGRRIESGERVPLSDGDTVTVGRTDLGVRVLAPVEVEEGTETLREGQSAPMVVLVGDVVGYTGLSEANDPHVVAECLSEVFAGLRSRIVDHGGVVNSYAGDAVFATWDGSSASDAVRAALACQIAVEAMVPGLPLRYPDGSLLRIGWGVTAGMISASRPSPGRFVLHGDAINLAFRISSLAGRDGLPPVLAEHSLDLEPTIARGEQFELRVKGRAAPVRLVPVAVPAP</sequence>
<evidence type="ECO:0000259" key="4">
    <source>
        <dbReference type="PROSITE" id="PS50125"/>
    </source>
</evidence>
<reference evidence="6" key="1">
    <citation type="journal article" date="2019" name="Int. J. Syst. Evol. Microbiol.">
        <title>The Global Catalogue of Microorganisms (GCM) 10K type strain sequencing project: providing services to taxonomists for standard genome sequencing and annotation.</title>
        <authorList>
            <consortium name="The Broad Institute Genomics Platform"/>
            <consortium name="The Broad Institute Genome Sequencing Center for Infectious Disease"/>
            <person name="Wu L."/>
            <person name="Ma J."/>
        </authorList>
    </citation>
    <scope>NUCLEOTIDE SEQUENCE [LARGE SCALE GENOMIC DNA]</scope>
    <source>
        <strain evidence="6">JCM 16953</strain>
    </source>
</reference>
<proteinExistence type="inferred from homology"/>
<gene>
    <name evidence="5" type="ORF">GCM10022242_19620</name>
</gene>
<dbReference type="Proteomes" id="UP001501821">
    <property type="component" value="Unassembled WGS sequence"/>
</dbReference>
<dbReference type="InterPro" id="IPR000253">
    <property type="entry name" value="FHA_dom"/>
</dbReference>
<dbReference type="Gene3D" id="2.60.200.20">
    <property type="match status" value="1"/>
</dbReference>
<dbReference type="InterPro" id="IPR001054">
    <property type="entry name" value="A/G_cyclase"/>
</dbReference>
<organism evidence="5 6">
    <name type="scientific">Nocardioides panacisoli</name>
    <dbReference type="NCBI Taxonomy" id="627624"/>
    <lineage>
        <taxon>Bacteria</taxon>
        <taxon>Bacillati</taxon>
        <taxon>Actinomycetota</taxon>
        <taxon>Actinomycetes</taxon>
        <taxon>Propionibacteriales</taxon>
        <taxon>Nocardioidaceae</taxon>
        <taxon>Nocardioides</taxon>
    </lineage>
</organism>
<dbReference type="Pfam" id="PF00498">
    <property type="entry name" value="FHA"/>
    <property type="match status" value="1"/>
</dbReference>
<dbReference type="InterPro" id="IPR029787">
    <property type="entry name" value="Nucleotide_cyclase"/>
</dbReference>
<dbReference type="CDD" id="cd07302">
    <property type="entry name" value="CHD"/>
    <property type="match status" value="1"/>
</dbReference>
<evidence type="ECO:0000259" key="3">
    <source>
        <dbReference type="PROSITE" id="PS50006"/>
    </source>
</evidence>
<dbReference type="InterPro" id="IPR008984">
    <property type="entry name" value="SMAD_FHA_dom_sf"/>
</dbReference>
<dbReference type="PROSITE" id="PS50006">
    <property type="entry name" value="FHA_DOMAIN"/>
    <property type="match status" value="1"/>
</dbReference>
<comment type="similarity">
    <text evidence="1">Belongs to the adenylyl cyclase class-3 family.</text>
</comment>
<dbReference type="EMBL" id="BAABAH010000005">
    <property type="protein sequence ID" value="GAA3817765.1"/>
    <property type="molecule type" value="Genomic_DNA"/>
</dbReference>
<dbReference type="Gene3D" id="3.30.70.1230">
    <property type="entry name" value="Nucleotide cyclase"/>
    <property type="match status" value="1"/>
</dbReference>
<evidence type="ECO:0000313" key="5">
    <source>
        <dbReference type="EMBL" id="GAA3817765.1"/>
    </source>
</evidence>
<dbReference type="PANTHER" id="PTHR43081">
    <property type="entry name" value="ADENYLATE CYCLASE, TERMINAL-DIFFERENTIATION SPECIFIC-RELATED"/>
    <property type="match status" value="1"/>
</dbReference>